<dbReference type="Proteomes" id="UP000199513">
    <property type="component" value="Unassembled WGS sequence"/>
</dbReference>
<keyword evidence="2" id="KW-1185">Reference proteome</keyword>
<reference evidence="2" key="1">
    <citation type="submission" date="2016-10" db="EMBL/GenBank/DDBJ databases">
        <authorList>
            <person name="Varghese N."/>
            <person name="Submissions S."/>
        </authorList>
    </citation>
    <scope>NUCLEOTIDE SEQUENCE [LARGE SCALE GENOMIC DNA]</scope>
    <source>
        <strain>GEY</strain>
        <strain evidence="2">DSM 9560</strain>
    </source>
</reference>
<evidence type="ECO:0008006" key="3">
    <source>
        <dbReference type="Google" id="ProtNLM"/>
    </source>
</evidence>
<organism evidence="1 2">
    <name type="scientific">Thermoflexibacter ruber</name>
    <dbReference type="NCBI Taxonomy" id="1003"/>
    <lineage>
        <taxon>Bacteria</taxon>
        <taxon>Pseudomonadati</taxon>
        <taxon>Bacteroidota</taxon>
        <taxon>Cytophagia</taxon>
        <taxon>Cytophagales</taxon>
        <taxon>Thermoflexibacteraceae</taxon>
        <taxon>Thermoflexibacter</taxon>
    </lineage>
</organism>
<dbReference type="EMBL" id="FONY01000007">
    <property type="protein sequence ID" value="SFE79746.1"/>
    <property type="molecule type" value="Genomic_DNA"/>
</dbReference>
<dbReference type="AlphaFoldDB" id="A0A1I2DGU3"/>
<evidence type="ECO:0000313" key="1">
    <source>
        <dbReference type="EMBL" id="SFE79746.1"/>
    </source>
</evidence>
<evidence type="ECO:0000313" key="2">
    <source>
        <dbReference type="Proteomes" id="UP000199513"/>
    </source>
</evidence>
<dbReference type="Pfam" id="PF14356">
    <property type="entry name" value="DUF4403"/>
    <property type="match status" value="1"/>
</dbReference>
<sequence>MKLNLSFYQAKYCLILGIFLIPSCSQLKPDEPEKLPFDPPIQAEMSYIATPIALEIGTLREKVNSSLKEVIVNDESYENNNRDNLKLKIVRMGKINLQMQGNELSYSAPLKIYADKRFETKILGKQLQKSQALTFSLIAKFKSKVDIGQDWKLQSKTTFQGIEWIEKPKLSLLSINFDLTKLIEKILLQEAPHIEQMIDNLAHDQLHLDKEILHIWTELQKPILINRQHKKVWIKAQPMEFTASHIRSDGYHILIDGKIGAMVETIFGDHPTYEIIEKLPPLQRANEIPNHCDLNAVNHIHYADINEILTKELAEKELNIEGHTLKIKNIRIFGNGSFIVLRVDVKGDANGTVFLKGKPSYTDDEEQTIHIQDFDFDIHTEEALLQTADWLLHDTFKSLIQEKLHFPLKKQVEKIPSLIYEGIAKGKVGKKIELQLENMQLKPKQIAIHEDGIAIMINMKTNLQLKLKHL</sequence>
<dbReference type="OrthoDB" id="9774949at2"/>
<dbReference type="STRING" id="1003.SAMN04488541_100715"/>
<dbReference type="RefSeq" id="WP_091541299.1">
    <property type="nucleotide sequence ID" value="NZ_FONY01000007.1"/>
</dbReference>
<accession>A0A1I2DGU3</accession>
<dbReference type="InterPro" id="IPR025515">
    <property type="entry name" value="DUF4403"/>
</dbReference>
<proteinExistence type="predicted"/>
<protein>
    <recommendedName>
        <fullName evidence="3">DUF4403 family protein</fullName>
    </recommendedName>
</protein>
<name>A0A1I2DGU3_9BACT</name>
<gene>
    <name evidence="1" type="ORF">SAMN04488541_100715</name>
</gene>